<evidence type="ECO:0000313" key="2">
    <source>
        <dbReference type="Proteomes" id="UP000632377"/>
    </source>
</evidence>
<reference evidence="1 2" key="1">
    <citation type="submission" date="2021-01" db="EMBL/GenBank/DDBJ databases">
        <title>Genome public.</title>
        <authorList>
            <person name="Liu C."/>
            <person name="Sun Q."/>
        </authorList>
    </citation>
    <scope>NUCLEOTIDE SEQUENCE [LARGE SCALE GENOMIC DNA]</scope>
    <source>
        <strain evidence="1 2">YIM B02515</strain>
    </source>
</reference>
<gene>
    <name evidence="1" type="ORF">JK636_13775</name>
</gene>
<dbReference type="SUPFAM" id="SSF56059">
    <property type="entry name" value="Glutathione synthetase ATP-binding domain-like"/>
    <property type="match status" value="1"/>
</dbReference>
<dbReference type="Gene3D" id="3.30.470.20">
    <property type="entry name" value="ATP-grasp fold, B domain"/>
    <property type="match status" value="1"/>
</dbReference>
<dbReference type="RefSeq" id="WP_202749576.1">
    <property type="nucleotide sequence ID" value="NZ_JAESWC010000008.1"/>
</dbReference>
<dbReference type="Proteomes" id="UP000632377">
    <property type="component" value="Unassembled WGS sequence"/>
</dbReference>
<evidence type="ECO:0000313" key="1">
    <source>
        <dbReference type="EMBL" id="MBL4936826.1"/>
    </source>
</evidence>
<organism evidence="1 2">
    <name type="scientific">Clostridium rhizosphaerae</name>
    <dbReference type="NCBI Taxonomy" id="2803861"/>
    <lineage>
        <taxon>Bacteria</taxon>
        <taxon>Bacillati</taxon>
        <taxon>Bacillota</taxon>
        <taxon>Clostridia</taxon>
        <taxon>Eubacteriales</taxon>
        <taxon>Clostridiaceae</taxon>
        <taxon>Clostridium</taxon>
    </lineage>
</organism>
<dbReference type="Pfam" id="PF14398">
    <property type="entry name" value="ATPgrasp_YheCD"/>
    <property type="match status" value="1"/>
</dbReference>
<proteinExistence type="predicted"/>
<protein>
    <submittedName>
        <fullName evidence="1">YheC/YheD family protein</fullName>
    </submittedName>
</protein>
<dbReference type="EMBL" id="JAESWC010000008">
    <property type="protein sequence ID" value="MBL4936826.1"/>
    <property type="molecule type" value="Genomic_DNA"/>
</dbReference>
<accession>A0ABS1TBT6</accession>
<dbReference type="InterPro" id="IPR026838">
    <property type="entry name" value="YheC/D"/>
</dbReference>
<sequence>MGIKNRVTKYDLYEIISDREELSQFLPPAQIFEDFEQFMEFIERYEKIVLKPQNISEKNICIIEKLGDNFRVTDCRRKKKIKSILTSEVDLESYLNKLEENYKNYILQKYIKLAKVEEDLFDLRFVMKKITQGDWNLKGIEYSVAGNNFVFTNVLNRNFKFHLKEAVKSYYPLHFDLNETMNKANRLCLKACKAIEEASNYSEELGFDIGIDEENKLWLVEINIFDSFKKFSVVDYKTYLSVDYTPLLYTVSAYNFNNK</sequence>
<keyword evidence="2" id="KW-1185">Reference proteome</keyword>
<name>A0ABS1TBT6_9CLOT</name>
<comment type="caution">
    <text evidence="1">The sequence shown here is derived from an EMBL/GenBank/DDBJ whole genome shotgun (WGS) entry which is preliminary data.</text>
</comment>